<gene>
    <name evidence="1" type="ORF">N8E88_16490</name>
</gene>
<evidence type="ECO:0000313" key="2">
    <source>
        <dbReference type="Proteomes" id="UP001061991"/>
    </source>
</evidence>
<protein>
    <submittedName>
        <fullName evidence="1">Uncharacterized protein</fullName>
    </submittedName>
</protein>
<organism evidence="1 2">
    <name type="scientific">Phyllobacterium zundukense</name>
    <dbReference type="NCBI Taxonomy" id="1867719"/>
    <lineage>
        <taxon>Bacteria</taxon>
        <taxon>Pseudomonadati</taxon>
        <taxon>Pseudomonadota</taxon>
        <taxon>Alphaproteobacteria</taxon>
        <taxon>Hyphomicrobiales</taxon>
        <taxon>Phyllobacteriaceae</taxon>
        <taxon>Phyllobacterium</taxon>
    </lineage>
</organism>
<reference evidence="1" key="1">
    <citation type="submission" date="2022-09" db="EMBL/GenBank/DDBJ databases">
        <title>Interaction between co-microsymbionts with complementary sets of symbiotic genes in legume-rhizobium systems.</title>
        <authorList>
            <person name="Safronova V."/>
            <person name="Sazanova A."/>
            <person name="Afonin A."/>
            <person name="Chirak E."/>
        </authorList>
    </citation>
    <scope>NUCLEOTIDE SEQUENCE</scope>
    <source>
        <strain evidence="1">A18/3m</strain>
    </source>
</reference>
<dbReference type="EMBL" id="CP104973">
    <property type="protein sequence ID" value="UXN61649.1"/>
    <property type="molecule type" value="Genomic_DNA"/>
</dbReference>
<dbReference type="Proteomes" id="UP001061991">
    <property type="component" value="Chromosome"/>
</dbReference>
<evidence type="ECO:0000313" key="1">
    <source>
        <dbReference type="EMBL" id="UXN61649.1"/>
    </source>
</evidence>
<name>A0ACD4D785_9HYPH</name>
<sequence>MVVSSHRQALLVRGSDDADLAALSGVHMVTKAIVDGTESNDILTGSDKDDIINGLAGNDVLNGFEGHDSLYGGGGSDILDGGDGNDWVDASFGDEWDDDTLYGRGGDDVLVGGYGNDRLYGGDGDDVLISGRARLEADSIPGDADGDQLFGGAGDDILVGSGMGDALYGGEGDDILIGNGGGDILHGDPGADLLICDGAVNYSASSAGVTVNLAVGLGQGGFAEGDIIRDAMDVVGSAYGDILTGNSANNRLSGNAGNDMLAGDAGDDELRGGQGNDILDGGAGDDKLIGGAGADQIDGGDGVDTMDLSHFNPALGGVTVDLVAGIASGGEVETGETFRNIENIIATHHDDVLTGDNHDNFFEVRGGADRIDGGDGIDSVLFSGSGSVFDEGLTIGLASGTVSGGNSGGSTFTNIENVIGGFGGDFIWGDSGDNMLSGSDGADRIYGGAGNDTLIGGMGAYFSENFAPASAIPGFPANDSLSGGTGADVFVFTALYDSDIPRADVISDFSASEGDKIDLRTFYAGYPQEGDPMDLTFVGYSNFSGEAGELHLVHGDTSTSLEIDVNGDLTADFRVTLVGVTEIVDGDAICF</sequence>
<proteinExistence type="predicted"/>
<keyword evidence="2" id="KW-1185">Reference proteome</keyword>
<accession>A0ACD4D785</accession>